<dbReference type="FunFam" id="3.20.20.80:FF:000011">
    <property type="entry name" value="Cytosolic beta-glucosidase"/>
    <property type="match status" value="1"/>
</dbReference>
<dbReference type="Gene3D" id="3.20.20.80">
    <property type="entry name" value="Glycosidases"/>
    <property type="match status" value="1"/>
</dbReference>
<dbReference type="PANTHER" id="PTHR10353:SF36">
    <property type="entry name" value="LP05116P"/>
    <property type="match status" value="1"/>
</dbReference>
<evidence type="ECO:0000256" key="2">
    <source>
        <dbReference type="ARBA" id="ARBA00010838"/>
    </source>
</evidence>
<evidence type="ECO:0000256" key="5">
    <source>
        <dbReference type="ARBA" id="ARBA00023295"/>
    </source>
</evidence>
<proteinExistence type="inferred from homology"/>
<comment type="function">
    <text evidence="6">Plays an important role in cellulose degradation. Shows hydrolytic activity against several glycosidic compounds.</text>
</comment>
<dbReference type="PANTHER" id="PTHR10353">
    <property type="entry name" value="GLYCOSYL HYDROLASE"/>
    <property type="match status" value="1"/>
</dbReference>
<dbReference type="AlphaFoldDB" id="A0A2V1D6B3"/>
<dbReference type="InterPro" id="IPR017853">
    <property type="entry name" value="GH"/>
</dbReference>
<accession>A0A2V1D6B3</accession>
<comment type="similarity">
    <text evidence="2 7">Belongs to the glycosyl hydrolase 1 family.</text>
</comment>
<comment type="catalytic activity">
    <reaction evidence="1">
        <text>Hydrolysis of terminal, non-reducing beta-D-glucosyl residues with release of beta-D-glucose.</text>
        <dbReference type="EC" id="3.2.1.21"/>
    </reaction>
</comment>
<dbReference type="InterPro" id="IPR001360">
    <property type="entry name" value="Glyco_hydro_1"/>
</dbReference>
<protein>
    <recommendedName>
        <fullName evidence="3">beta-glucosidase</fullName>
        <ecNumber evidence="3">3.2.1.21</ecNumber>
    </recommendedName>
</protein>
<dbReference type="Proteomes" id="UP000244855">
    <property type="component" value="Unassembled WGS sequence"/>
</dbReference>
<dbReference type="GO" id="GO:0080079">
    <property type="term" value="F:cellobiose glucosidase activity"/>
    <property type="evidence" value="ECO:0007669"/>
    <property type="project" value="UniProtKB-ARBA"/>
</dbReference>
<sequence length="507" mass="57157">MFKSDEGAANASSEVASSVQDSVGELPLPPDFVWGAATAAYQIEGGVHQDGKGPSIWDVFSHLEPSHTSGQHGDVACDHYNRVSEDVALLASYGVDVYRFSISWSRVIPLGGRTDAINEKGIGFYNDLIDRLLSYNIKPVATLYHWDLPLELEKRYGGMLNTAEFQADFSRYACLCFSRFGDRVKQWITFNEPYIISIYGHHSGVLAPGHHSSVEPFRVGHSIIVSHAAVVEEYVTGFQKCQQGSISIVMNGDYYEPYDASSEADRAAAQRRMEFYIGWFGDPIYLGADYPASMRNQIGSRLPHFTKSERELLSRTASSNSFYGMNHYTSQYARARTASPAQDDCFGNVDELHINSDGVAIGPLSGVSWLRVTHHQFRKLLCWLWTRYRRPIYITENGCPCPGENTMTVEEAVDDQFRIRYFGLYLDAISRAIYEDGVNISGYYAWSLMDNFEWSAGYGIQFGITHVDFSTFVRTPKKSAYYLRESLKRRKEMGSMIGKVESKTTFH</sequence>
<keyword evidence="5" id="KW-0326">Glycosidase</keyword>
<name>A0A2V1D6B3_9PLEO</name>
<evidence type="ECO:0000256" key="1">
    <source>
        <dbReference type="ARBA" id="ARBA00000448"/>
    </source>
</evidence>
<dbReference type="PRINTS" id="PR00131">
    <property type="entry name" value="GLHYDRLASE1"/>
</dbReference>
<evidence type="ECO:0000313" key="9">
    <source>
        <dbReference type="Proteomes" id="UP000244855"/>
    </source>
</evidence>
<evidence type="ECO:0000256" key="7">
    <source>
        <dbReference type="RuleBase" id="RU003690"/>
    </source>
</evidence>
<dbReference type="PROSITE" id="PS00653">
    <property type="entry name" value="GLYCOSYL_HYDROL_F1_2"/>
    <property type="match status" value="1"/>
</dbReference>
<dbReference type="STRING" id="97972.A0A2V1D6B3"/>
<evidence type="ECO:0000256" key="6">
    <source>
        <dbReference type="ARBA" id="ARBA00056775"/>
    </source>
</evidence>
<organism evidence="8 9">
    <name type="scientific">Periconia macrospinosa</name>
    <dbReference type="NCBI Taxonomy" id="97972"/>
    <lineage>
        <taxon>Eukaryota</taxon>
        <taxon>Fungi</taxon>
        <taxon>Dikarya</taxon>
        <taxon>Ascomycota</taxon>
        <taxon>Pezizomycotina</taxon>
        <taxon>Dothideomycetes</taxon>
        <taxon>Pleosporomycetidae</taxon>
        <taxon>Pleosporales</taxon>
        <taxon>Massarineae</taxon>
        <taxon>Periconiaceae</taxon>
        <taxon>Periconia</taxon>
    </lineage>
</organism>
<gene>
    <name evidence="8" type="ORF">DM02DRAFT_574115</name>
</gene>
<dbReference type="EMBL" id="KZ805576">
    <property type="protein sequence ID" value="PVH93636.1"/>
    <property type="molecule type" value="Genomic_DNA"/>
</dbReference>
<dbReference type="GO" id="GO:0030245">
    <property type="term" value="P:cellulose catabolic process"/>
    <property type="evidence" value="ECO:0007669"/>
    <property type="project" value="UniProtKB-ARBA"/>
</dbReference>
<dbReference type="OrthoDB" id="65569at2759"/>
<dbReference type="EC" id="3.2.1.21" evidence="3"/>
<dbReference type="InterPro" id="IPR033132">
    <property type="entry name" value="GH_1_N_CS"/>
</dbReference>
<keyword evidence="4 8" id="KW-0378">Hydrolase</keyword>
<keyword evidence="9" id="KW-1185">Reference proteome</keyword>
<evidence type="ECO:0000313" key="8">
    <source>
        <dbReference type="EMBL" id="PVH93636.1"/>
    </source>
</evidence>
<dbReference type="SUPFAM" id="SSF51445">
    <property type="entry name" value="(Trans)glycosidases"/>
    <property type="match status" value="1"/>
</dbReference>
<evidence type="ECO:0000256" key="3">
    <source>
        <dbReference type="ARBA" id="ARBA00012744"/>
    </source>
</evidence>
<reference evidence="8 9" key="1">
    <citation type="journal article" date="2018" name="Sci. Rep.">
        <title>Comparative genomics provides insights into the lifestyle and reveals functional heterogeneity of dark septate endophytic fungi.</title>
        <authorList>
            <person name="Knapp D.G."/>
            <person name="Nemeth J.B."/>
            <person name="Barry K."/>
            <person name="Hainaut M."/>
            <person name="Henrissat B."/>
            <person name="Johnson J."/>
            <person name="Kuo A."/>
            <person name="Lim J.H.P."/>
            <person name="Lipzen A."/>
            <person name="Nolan M."/>
            <person name="Ohm R.A."/>
            <person name="Tamas L."/>
            <person name="Grigoriev I.V."/>
            <person name="Spatafora J.W."/>
            <person name="Nagy L.G."/>
            <person name="Kovacs G.M."/>
        </authorList>
    </citation>
    <scope>NUCLEOTIDE SEQUENCE [LARGE SCALE GENOMIC DNA]</scope>
    <source>
        <strain evidence="8 9">DSE2036</strain>
    </source>
</reference>
<evidence type="ECO:0000256" key="4">
    <source>
        <dbReference type="ARBA" id="ARBA00022801"/>
    </source>
</evidence>
<dbReference type="Pfam" id="PF00232">
    <property type="entry name" value="Glyco_hydro_1"/>
    <property type="match status" value="1"/>
</dbReference>